<keyword evidence="3 10" id="KW-0813">Transport</keyword>
<dbReference type="PANTHER" id="PTHR45624:SF10">
    <property type="entry name" value="SLC (SOLUTE CARRIER) HOMOLOG"/>
    <property type="match status" value="1"/>
</dbReference>
<evidence type="ECO:0000256" key="5">
    <source>
        <dbReference type="ARBA" id="ARBA00022737"/>
    </source>
</evidence>
<keyword evidence="13" id="KW-1185">Reference proteome</keyword>
<dbReference type="KEGG" id="fcy:FRACYDRAFT_186076"/>
<dbReference type="Pfam" id="PF00153">
    <property type="entry name" value="Mito_carr"/>
    <property type="match status" value="3"/>
</dbReference>
<keyword evidence="7" id="KW-0496">Mitochondrion</keyword>
<feature type="repeat" description="Solcar" evidence="9">
    <location>
        <begin position="4"/>
        <end position="80"/>
    </location>
</feature>
<name>A0A1E7FE54_9STRA</name>
<reference evidence="12 13" key="1">
    <citation type="submission" date="2016-09" db="EMBL/GenBank/DDBJ databases">
        <title>Extensive genetic diversity and differential bi-allelic expression allows diatom success in the polar Southern Ocean.</title>
        <authorList>
            <consortium name="DOE Joint Genome Institute"/>
            <person name="Mock T."/>
            <person name="Otillar R.P."/>
            <person name="Strauss J."/>
            <person name="Dupont C."/>
            <person name="Frickenhaus S."/>
            <person name="Maumus F."/>
            <person name="Mcmullan M."/>
            <person name="Sanges R."/>
            <person name="Schmutz J."/>
            <person name="Toseland A."/>
            <person name="Valas R."/>
            <person name="Veluchamy A."/>
            <person name="Ward B.J."/>
            <person name="Allen A."/>
            <person name="Barry K."/>
            <person name="Falciatore A."/>
            <person name="Ferrante M."/>
            <person name="Fortunato A.E."/>
            <person name="Gloeckner G."/>
            <person name="Gruber A."/>
            <person name="Hipkin R."/>
            <person name="Janech M."/>
            <person name="Kroth P."/>
            <person name="Leese F."/>
            <person name="Lindquist E."/>
            <person name="Lyon B.R."/>
            <person name="Martin J."/>
            <person name="Mayer C."/>
            <person name="Parker M."/>
            <person name="Quesneville H."/>
            <person name="Raymond J."/>
            <person name="Uhlig C."/>
            <person name="Valentin K.U."/>
            <person name="Worden A.Z."/>
            <person name="Armbrust E.V."/>
            <person name="Bowler C."/>
            <person name="Green B."/>
            <person name="Moulton V."/>
            <person name="Van Oosterhout C."/>
            <person name="Grigoriev I."/>
        </authorList>
    </citation>
    <scope>NUCLEOTIDE SEQUENCE [LARGE SCALE GENOMIC DNA]</scope>
    <source>
        <strain evidence="12 13">CCMP1102</strain>
    </source>
</reference>
<dbReference type="SUPFAM" id="SSF103506">
    <property type="entry name" value="Mitochondrial carrier"/>
    <property type="match status" value="1"/>
</dbReference>
<keyword evidence="6 11" id="KW-1133">Transmembrane helix</keyword>
<comment type="subcellular location">
    <subcellularLocation>
        <location evidence="1">Mitochondrion membrane</location>
        <topology evidence="1">Multi-pass membrane protein</topology>
    </subcellularLocation>
</comment>
<gene>
    <name evidence="12" type="ORF">FRACYDRAFT_186076</name>
</gene>
<keyword evidence="4 9" id="KW-0812">Transmembrane</keyword>
<evidence type="ECO:0000256" key="1">
    <source>
        <dbReference type="ARBA" id="ARBA00004225"/>
    </source>
</evidence>
<dbReference type="Gene3D" id="1.50.40.10">
    <property type="entry name" value="Mitochondrial carrier domain"/>
    <property type="match status" value="1"/>
</dbReference>
<evidence type="ECO:0000256" key="10">
    <source>
        <dbReference type="RuleBase" id="RU000488"/>
    </source>
</evidence>
<feature type="transmembrane region" description="Helical" evidence="11">
    <location>
        <begin position="86"/>
        <end position="103"/>
    </location>
</feature>
<evidence type="ECO:0000256" key="9">
    <source>
        <dbReference type="PROSITE-ProRule" id="PRU00282"/>
    </source>
</evidence>
<dbReference type="InterPro" id="IPR050567">
    <property type="entry name" value="Mitochondrial_Carrier"/>
</dbReference>
<evidence type="ECO:0000256" key="11">
    <source>
        <dbReference type="SAM" id="Phobius"/>
    </source>
</evidence>
<dbReference type="EMBL" id="KV784358">
    <property type="protein sequence ID" value="OEU16416.1"/>
    <property type="molecule type" value="Genomic_DNA"/>
</dbReference>
<feature type="repeat" description="Solcar" evidence="9">
    <location>
        <begin position="83"/>
        <end position="162"/>
    </location>
</feature>
<comment type="similarity">
    <text evidence="2 10">Belongs to the mitochondrial carrier (TC 2.A.29) family.</text>
</comment>
<evidence type="ECO:0000256" key="3">
    <source>
        <dbReference type="ARBA" id="ARBA00022448"/>
    </source>
</evidence>
<feature type="transmembrane region" description="Helical" evidence="11">
    <location>
        <begin position="142"/>
        <end position="159"/>
    </location>
</feature>
<evidence type="ECO:0000256" key="2">
    <source>
        <dbReference type="ARBA" id="ARBA00006375"/>
    </source>
</evidence>
<evidence type="ECO:0000256" key="6">
    <source>
        <dbReference type="ARBA" id="ARBA00022989"/>
    </source>
</evidence>
<protein>
    <submittedName>
        <fullName evidence="12">Mitochondrial carrier</fullName>
    </submittedName>
</protein>
<dbReference type="InterPro" id="IPR018108">
    <property type="entry name" value="MCP_transmembrane"/>
</dbReference>
<feature type="transmembrane region" description="Helical" evidence="11">
    <location>
        <begin position="52"/>
        <end position="74"/>
    </location>
</feature>
<accession>A0A1E7FE54</accession>
<dbReference type="Proteomes" id="UP000095751">
    <property type="component" value="Unassembled WGS sequence"/>
</dbReference>
<evidence type="ECO:0000256" key="7">
    <source>
        <dbReference type="ARBA" id="ARBA00023128"/>
    </source>
</evidence>
<dbReference type="OrthoDB" id="193856at2759"/>
<organism evidence="12 13">
    <name type="scientific">Fragilariopsis cylindrus CCMP1102</name>
    <dbReference type="NCBI Taxonomy" id="635003"/>
    <lineage>
        <taxon>Eukaryota</taxon>
        <taxon>Sar</taxon>
        <taxon>Stramenopiles</taxon>
        <taxon>Ochrophyta</taxon>
        <taxon>Bacillariophyta</taxon>
        <taxon>Bacillariophyceae</taxon>
        <taxon>Bacillariophycidae</taxon>
        <taxon>Bacillariales</taxon>
        <taxon>Bacillariaceae</taxon>
        <taxon>Fragilariopsis</taxon>
    </lineage>
</organism>
<dbReference type="PROSITE" id="PS50920">
    <property type="entry name" value="SOLCAR"/>
    <property type="match status" value="3"/>
</dbReference>
<keyword evidence="8 9" id="KW-0472">Membrane</keyword>
<dbReference type="AlphaFoldDB" id="A0A1E7FE54"/>
<feature type="repeat" description="Solcar" evidence="9">
    <location>
        <begin position="180"/>
        <end position="275"/>
    </location>
</feature>
<evidence type="ECO:0000256" key="8">
    <source>
        <dbReference type="ARBA" id="ARBA00023136"/>
    </source>
</evidence>
<proteinExistence type="inferred from homology"/>
<keyword evidence="5" id="KW-0677">Repeat</keyword>
<dbReference type="GO" id="GO:0031966">
    <property type="term" value="C:mitochondrial membrane"/>
    <property type="evidence" value="ECO:0007669"/>
    <property type="project" value="UniProtKB-SubCell"/>
</dbReference>
<feature type="transmembrane region" description="Helical" evidence="11">
    <location>
        <begin position="179"/>
        <end position="199"/>
    </location>
</feature>
<feature type="transmembrane region" description="Helical" evidence="11">
    <location>
        <begin position="115"/>
        <end position="135"/>
    </location>
</feature>
<evidence type="ECO:0000256" key="4">
    <source>
        <dbReference type="ARBA" id="ARBA00022692"/>
    </source>
</evidence>
<dbReference type="PANTHER" id="PTHR45624">
    <property type="entry name" value="MITOCHONDRIAL BASIC AMINO ACIDS TRANSPORTER-RELATED"/>
    <property type="match status" value="1"/>
</dbReference>
<evidence type="ECO:0000313" key="12">
    <source>
        <dbReference type="EMBL" id="OEU16416.1"/>
    </source>
</evidence>
<evidence type="ECO:0000313" key="13">
    <source>
        <dbReference type="Proteomes" id="UP000095751"/>
    </source>
</evidence>
<dbReference type="InParanoid" id="A0A1E7FE54"/>
<dbReference type="InterPro" id="IPR023395">
    <property type="entry name" value="MCP_dom_sf"/>
</dbReference>
<sequence length="281" mass="31391">MDQKQIVGSTVAGISSTVLGHPLDTIKTHLQTNPKLHNNSFNAFKKLQLKGIFRGITPPLVNAIIMNTVMFTVFDKVQTKVNNNSFISGIISGFATAIISTPTDYIKIQMQLSSLSLSSTLSSILGVTSIIGKLYRGFTVNLAREGIFTMVYLGIYHWILQKEEILLYCNSNNNNSNNFNHIVFVTGTSAFTGALAWMITYPFDLIKTMIQSGSISNHNSSNHNFSNFNFLRKQIQTMYTNHGLKIFYRGCIPSTGRAMLVTSSRMLAYDQVMIRYNNTVQ</sequence>
<dbReference type="GO" id="GO:0022857">
    <property type="term" value="F:transmembrane transporter activity"/>
    <property type="evidence" value="ECO:0007669"/>
    <property type="project" value="TreeGrafter"/>
</dbReference>